<proteinExistence type="predicted"/>
<name>A0AAV4X4X0_CAEEX</name>
<protein>
    <submittedName>
        <fullName evidence="1">Uncharacterized protein</fullName>
    </submittedName>
</protein>
<sequence>MAVCAFPATITVTASRKSLRRKKSAAIFFKDSMKRINQSIIAVLPKAQRHYLSIQEQWLQNLSTQSQPNISHSISLTLLGKCSPASHGRKRPKESPSLGVENLVTRYPQRMGLIEPPGHTDIKGLGLQVDALAEFTDI</sequence>
<accession>A0AAV4X4X0</accession>
<reference evidence="1 2" key="1">
    <citation type="submission" date="2021-06" db="EMBL/GenBank/DDBJ databases">
        <title>Caerostris extrusa draft genome.</title>
        <authorList>
            <person name="Kono N."/>
            <person name="Arakawa K."/>
        </authorList>
    </citation>
    <scope>NUCLEOTIDE SEQUENCE [LARGE SCALE GENOMIC DNA]</scope>
</reference>
<evidence type="ECO:0000313" key="2">
    <source>
        <dbReference type="Proteomes" id="UP001054945"/>
    </source>
</evidence>
<dbReference type="AlphaFoldDB" id="A0AAV4X4X0"/>
<evidence type="ECO:0000313" key="1">
    <source>
        <dbReference type="EMBL" id="GIY89056.1"/>
    </source>
</evidence>
<dbReference type="EMBL" id="BPLR01017146">
    <property type="protein sequence ID" value="GIY89056.1"/>
    <property type="molecule type" value="Genomic_DNA"/>
</dbReference>
<organism evidence="1 2">
    <name type="scientific">Caerostris extrusa</name>
    <name type="common">Bark spider</name>
    <name type="synonym">Caerostris bankana</name>
    <dbReference type="NCBI Taxonomy" id="172846"/>
    <lineage>
        <taxon>Eukaryota</taxon>
        <taxon>Metazoa</taxon>
        <taxon>Ecdysozoa</taxon>
        <taxon>Arthropoda</taxon>
        <taxon>Chelicerata</taxon>
        <taxon>Arachnida</taxon>
        <taxon>Araneae</taxon>
        <taxon>Araneomorphae</taxon>
        <taxon>Entelegynae</taxon>
        <taxon>Araneoidea</taxon>
        <taxon>Araneidae</taxon>
        <taxon>Caerostris</taxon>
    </lineage>
</organism>
<dbReference type="Proteomes" id="UP001054945">
    <property type="component" value="Unassembled WGS sequence"/>
</dbReference>
<gene>
    <name evidence="1" type="ORF">CEXT_421911</name>
</gene>
<keyword evidence="2" id="KW-1185">Reference proteome</keyword>
<comment type="caution">
    <text evidence="1">The sequence shown here is derived from an EMBL/GenBank/DDBJ whole genome shotgun (WGS) entry which is preliminary data.</text>
</comment>